<dbReference type="GO" id="GO:0003995">
    <property type="term" value="F:acyl-CoA dehydrogenase activity"/>
    <property type="evidence" value="ECO:0007669"/>
    <property type="project" value="TreeGrafter"/>
</dbReference>
<organism evidence="13 14">
    <name type="scientific">Pikeienuella piscinae</name>
    <dbReference type="NCBI Taxonomy" id="2748098"/>
    <lineage>
        <taxon>Bacteria</taxon>
        <taxon>Pseudomonadati</taxon>
        <taxon>Pseudomonadota</taxon>
        <taxon>Alphaproteobacteria</taxon>
        <taxon>Rhodobacterales</taxon>
        <taxon>Paracoccaceae</taxon>
        <taxon>Pikeienuella</taxon>
    </lineage>
</organism>
<sequence length="411" mass="43705">MYDAEGGRGPWFDLSEDQAALQTRARRLAEDIAGPQAAETDRTETYPQPVVDALTEAGFMGQTVPVALGGRGASYFDTVLVIEELARHCGVSGRIVVEGNMGAVGAILAYGTEAQRRLAAEHVLSGDKPAICITEPGAGSAATEMTTTARRIGDEWVLDGKKHWITGGGISRLHLIFARVVEDGEDKGVGGFIALQGEAGLKIGEREPAMGLRGIPETEVIFDGLRLPADRLLTPPAGLKRGFAQLMDAYNAQRVGAATVALGVARGAFETARAYMKAREQFGRPLAEFQGLQWMLADMAMKIDAARLMVWRAALSAEASGTGFPDPLLAAEAKIVTSEMAVEVTNAALQLHGAAGYSRRNPIERMVRDARMFTIGGGTAQMLRNLVAGRILEMKTPQIRGGYLPRASGGA</sequence>
<dbReference type="FunFam" id="1.20.140.10:FF:000004">
    <property type="entry name" value="Acyl-CoA dehydrogenase FadE25"/>
    <property type="match status" value="1"/>
</dbReference>
<evidence type="ECO:0000256" key="4">
    <source>
        <dbReference type="ARBA" id="ARBA00022827"/>
    </source>
</evidence>
<dbReference type="KEGG" id="hdh:G5B40_18840"/>
<dbReference type="SUPFAM" id="SSF56645">
    <property type="entry name" value="Acyl-CoA dehydrogenase NM domain-like"/>
    <property type="match status" value="1"/>
</dbReference>
<dbReference type="Gene3D" id="1.20.140.10">
    <property type="entry name" value="Butyryl-CoA Dehydrogenase, subunit A, domain 3"/>
    <property type="match status" value="1"/>
</dbReference>
<dbReference type="Gene3D" id="2.40.110.10">
    <property type="entry name" value="Butyryl-CoA Dehydrogenase, subunit A, domain 2"/>
    <property type="match status" value="1"/>
</dbReference>
<evidence type="ECO:0000259" key="12">
    <source>
        <dbReference type="Pfam" id="PF02771"/>
    </source>
</evidence>
<dbReference type="Pfam" id="PF02771">
    <property type="entry name" value="Acyl-CoA_dh_N"/>
    <property type="match status" value="1"/>
</dbReference>
<proteinExistence type="inferred from homology"/>
<dbReference type="Proteomes" id="UP000503336">
    <property type="component" value="Chromosome"/>
</dbReference>
<dbReference type="InterPro" id="IPR037069">
    <property type="entry name" value="AcylCoA_DH/ox_N_sf"/>
</dbReference>
<evidence type="ECO:0000256" key="3">
    <source>
        <dbReference type="ARBA" id="ARBA00022630"/>
    </source>
</evidence>
<gene>
    <name evidence="13" type="ORF">G5B40_18840</name>
</gene>
<feature type="domain" description="Acyl-CoA dehydrogenase/oxidase C-terminal" evidence="10">
    <location>
        <begin position="241"/>
        <end position="391"/>
    </location>
</feature>
<dbReference type="SUPFAM" id="SSF47203">
    <property type="entry name" value="Acyl-CoA dehydrogenase C-terminal domain-like"/>
    <property type="match status" value="1"/>
</dbReference>
<dbReference type="NCBIfam" id="NF042439">
    <property type="entry name" value="SulpropCoADesulf"/>
    <property type="match status" value="1"/>
</dbReference>
<keyword evidence="9" id="KW-0560">Oxidoreductase</keyword>
<evidence type="ECO:0000256" key="1">
    <source>
        <dbReference type="ARBA" id="ARBA00001974"/>
    </source>
</evidence>
<dbReference type="PANTHER" id="PTHR43884:SF12">
    <property type="entry name" value="ISOVALERYL-COA DEHYDROGENASE, MITOCHONDRIAL-RELATED"/>
    <property type="match status" value="1"/>
</dbReference>
<dbReference type="PANTHER" id="PTHR43884">
    <property type="entry name" value="ACYL-COA DEHYDROGENASE"/>
    <property type="match status" value="1"/>
</dbReference>
<evidence type="ECO:0000256" key="5">
    <source>
        <dbReference type="ARBA" id="ARBA00052938"/>
    </source>
</evidence>
<dbReference type="RefSeq" id="WP_165102012.1">
    <property type="nucleotide sequence ID" value="NZ_CP049056.1"/>
</dbReference>
<evidence type="ECO:0000259" key="10">
    <source>
        <dbReference type="Pfam" id="PF00441"/>
    </source>
</evidence>
<comment type="cofactor">
    <cofactor evidence="1 9">
        <name>FAD</name>
        <dbReference type="ChEBI" id="CHEBI:57692"/>
    </cofactor>
</comment>
<dbReference type="Pfam" id="PF00441">
    <property type="entry name" value="Acyl-CoA_dh_1"/>
    <property type="match status" value="1"/>
</dbReference>
<evidence type="ECO:0000313" key="13">
    <source>
        <dbReference type="EMBL" id="QIE57318.1"/>
    </source>
</evidence>
<comment type="catalytic activity">
    <reaction evidence="5">
        <text>3-sulfinopropanoyl-CoA + H2O = propanoyl-CoA + sulfite + H(+)</text>
        <dbReference type="Rhea" id="RHEA:41624"/>
        <dbReference type="ChEBI" id="CHEBI:15377"/>
        <dbReference type="ChEBI" id="CHEBI:15378"/>
        <dbReference type="ChEBI" id="CHEBI:17359"/>
        <dbReference type="ChEBI" id="CHEBI:57392"/>
        <dbReference type="ChEBI" id="CHEBI:78349"/>
        <dbReference type="EC" id="3.13.1.4"/>
    </reaction>
    <physiologicalReaction direction="left-to-right" evidence="5">
        <dbReference type="Rhea" id="RHEA:41625"/>
    </physiologicalReaction>
</comment>
<evidence type="ECO:0000256" key="8">
    <source>
        <dbReference type="ARBA" id="ARBA00075603"/>
    </source>
</evidence>
<feature type="domain" description="Acyl-CoA dehydrogenase/oxidase N-terminal" evidence="12">
    <location>
        <begin position="15"/>
        <end position="126"/>
    </location>
</feature>
<accession>A0A7M3T5N7</accession>
<dbReference type="GO" id="GO:0050660">
    <property type="term" value="F:flavin adenine dinucleotide binding"/>
    <property type="evidence" value="ECO:0007669"/>
    <property type="project" value="InterPro"/>
</dbReference>
<feature type="domain" description="Acyl-CoA oxidase/dehydrogenase middle" evidence="11">
    <location>
        <begin position="130"/>
        <end position="223"/>
    </location>
</feature>
<dbReference type="InterPro" id="IPR009075">
    <property type="entry name" value="AcylCo_DH/oxidase_C"/>
</dbReference>
<dbReference type="Pfam" id="PF02770">
    <property type="entry name" value="Acyl-CoA_dh_M"/>
    <property type="match status" value="1"/>
</dbReference>
<dbReference type="EMBL" id="CP049056">
    <property type="protein sequence ID" value="QIE57318.1"/>
    <property type="molecule type" value="Genomic_DNA"/>
</dbReference>
<reference evidence="13 14" key="1">
    <citation type="submission" date="2020-02" db="EMBL/GenBank/DDBJ databases">
        <title>complete genome sequence of Rhodobacteraceae bacterium.</title>
        <authorList>
            <person name="Park J."/>
            <person name="Kim Y.-S."/>
            <person name="Kim K.-H."/>
        </authorList>
    </citation>
    <scope>NUCLEOTIDE SEQUENCE [LARGE SCALE GENOMIC DNA]</scope>
    <source>
        <strain evidence="13 14">RR4-56</strain>
    </source>
</reference>
<protein>
    <recommendedName>
        <fullName evidence="7">3-sulfinopropanoyl-CoA desulfinase</fullName>
        <ecNumber evidence="6">3.13.1.4</ecNumber>
    </recommendedName>
    <alternativeName>
        <fullName evidence="8">3-sulfinopropionyl coenzyme A desulfinase</fullName>
    </alternativeName>
</protein>
<dbReference type="InterPro" id="IPR050032">
    <property type="entry name" value="AcdA"/>
</dbReference>
<name>A0A7M3T5N7_9RHOB</name>
<evidence type="ECO:0000313" key="14">
    <source>
        <dbReference type="Proteomes" id="UP000503336"/>
    </source>
</evidence>
<keyword evidence="14" id="KW-1185">Reference proteome</keyword>
<dbReference type="InterPro" id="IPR036250">
    <property type="entry name" value="AcylCo_DH-like_C"/>
</dbReference>
<dbReference type="InterPro" id="IPR006091">
    <property type="entry name" value="Acyl-CoA_Oxase/DH_mid-dom"/>
</dbReference>
<evidence type="ECO:0000259" key="11">
    <source>
        <dbReference type="Pfam" id="PF02770"/>
    </source>
</evidence>
<comment type="similarity">
    <text evidence="2 9">Belongs to the acyl-CoA dehydrogenase family.</text>
</comment>
<dbReference type="EC" id="3.13.1.4" evidence="6"/>
<dbReference type="PIRSF" id="PIRSF016578">
    <property type="entry name" value="HsaA"/>
    <property type="match status" value="1"/>
</dbReference>
<evidence type="ECO:0000256" key="7">
    <source>
        <dbReference type="ARBA" id="ARBA00068311"/>
    </source>
</evidence>
<keyword evidence="4 9" id="KW-0274">FAD</keyword>
<keyword evidence="3 9" id="KW-0285">Flavoprotein</keyword>
<dbReference type="InterPro" id="IPR013786">
    <property type="entry name" value="AcylCoA_DH/ox_N"/>
</dbReference>
<evidence type="ECO:0000256" key="2">
    <source>
        <dbReference type="ARBA" id="ARBA00009347"/>
    </source>
</evidence>
<dbReference type="InterPro" id="IPR046373">
    <property type="entry name" value="Acyl-CoA_Oxase/DH_mid-dom_sf"/>
</dbReference>
<evidence type="ECO:0000256" key="9">
    <source>
        <dbReference type="RuleBase" id="RU362125"/>
    </source>
</evidence>
<dbReference type="InterPro" id="IPR009100">
    <property type="entry name" value="AcylCoA_DH/oxidase_NM_dom_sf"/>
</dbReference>
<dbReference type="Gene3D" id="1.10.540.10">
    <property type="entry name" value="Acyl-CoA dehydrogenase/oxidase, N-terminal domain"/>
    <property type="match status" value="1"/>
</dbReference>
<dbReference type="AlphaFoldDB" id="A0A7M3T5N7"/>
<evidence type="ECO:0000256" key="6">
    <source>
        <dbReference type="ARBA" id="ARBA00066461"/>
    </source>
</evidence>